<feature type="transmembrane region" description="Helical" evidence="2">
    <location>
        <begin position="511"/>
        <end position="528"/>
    </location>
</feature>
<feature type="compositionally biased region" description="Low complexity" evidence="1">
    <location>
        <begin position="371"/>
        <end position="390"/>
    </location>
</feature>
<feature type="region of interest" description="Disordered" evidence="1">
    <location>
        <begin position="461"/>
        <end position="482"/>
    </location>
</feature>
<keyword evidence="2" id="KW-1133">Transmembrane helix</keyword>
<keyword evidence="2" id="KW-0472">Membrane</keyword>
<proteinExistence type="predicted"/>
<evidence type="ECO:0000313" key="3">
    <source>
        <dbReference type="EMBL" id="CAD8886255.1"/>
    </source>
</evidence>
<evidence type="ECO:0000256" key="2">
    <source>
        <dbReference type="SAM" id="Phobius"/>
    </source>
</evidence>
<evidence type="ECO:0000256" key="1">
    <source>
        <dbReference type="SAM" id="MobiDB-lite"/>
    </source>
</evidence>
<feature type="region of interest" description="Disordered" evidence="1">
    <location>
        <begin position="364"/>
        <end position="392"/>
    </location>
</feature>
<keyword evidence="2" id="KW-0812">Transmembrane</keyword>
<name>A0A7S1BHE0_9STRA</name>
<gene>
    <name evidence="3" type="ORF">CHYS00102_LOCUS13453</name>
</gene>
<dbReference type="EMBL" id="HBFR01018510">
    <property type="protein sequence ID" value="CAD8886255.1"/>
    <property type="molecule type" value="Transcribed_RNA"/>
</dbReference>
<organism evidence="3">
    <name type="scientific">Corethron hystrix</name>
    <dbReference type="NCBI Taxonomy" id="216773"/>
    <lineage>
        <taxon>Eukaryota</taxon>
        <taxon>Sar</taxon>
        <taxon>Stramenopiles</taxon>
        <taxon>Ochrophyta</taxon>
        <taxon>Bacillariophyta</taxon>
        <taxon>Coscinodiscophyceae</taxon>
        <taxon>Corethrophycidae</taxon>
        <taxon>Corethrales</taxon>
        <taxon>Corethraceae</taxon>
        <taxon>Corethron</taxon>
    </lineage>
</organism>
<feature type="region of interest" description="Disordered" evidence="1">
    <location>
        <begin position="285"/>
        <end position="307"/>
    </location>
</feature>
<reference evidence="3" key="1">
    <citation type="submission" date="2021-01" db="EMBL/GenBank/DDBJ databases">
        <authorList>
            <person name="Corre E."/>
            <person name="Pelletier E."/>
            <person name="Niang G."/>
            <person name="Scheremetjew M."/>
            <person name="Finn R."/>
            <person name="Kale V."/>
            <person name="Holt S."/>
            <person name="Cochrane G."/>
            <person name="Meng A."/>
            <person name="Brown T."/>
            <person name="Cohen L."/>
        </authorList>
    </citation>
    <scope>NUCLEOTIDE SEQUENCE</scope>
    <source>
        <strain evidence="3">308</strain>
    </source>
</reference>
<accession>A0A7S1BHE0</accession>
<dbReference type="AlphaFoldDB" id="A0A7S1BHE0"/>
<sequence length="577" mass="64915">MVPIKSYDIVSSRTRLFGLILFSIHVPRVLATFGSSVEICDLPPCELVVQSRLTSERCGRAASRGWPLLITGTPRSATVYATNLLQSHGMQVQNDWANPKRHGSVSWIFAFEDNNNFGPARTYGRTFDTIFHQIKEPLGSITSMCTEPVLTGELNFLQRHILLESSREGSVYRSRATLEFWVEWQTFLQKMRFPTYQIEQVEPRDIFRLAHLQQYYHERSDRVSSSTNSRKHRNKFTWQELYTIDPKYAAEAWDLAHYYGYSYPDVNFDTLTCLDYLPRCDNAPPVQSSKCPPGTHPSTPSLKNMTSVSRPVGVNGVKGWVDVGCMEYKKRDGTFLGITGVKREDDPDVTDEFVDQLLQRQEQTLLPSQNSQPSSAPTTTDPTLLSTSTSVRYDPTLLSESTSVVLNLEPSLLPSQNSQPSSAPTTTDPTLLSTSTSVSVRYDPTLLSESTSVVLNLEPSLLPSQNSQPSSAPTTTNPTLFSTSTSVRYDPTLLSESTSVKLNLEPSSNSMWILTILSLTIAAVLLCGRKWHKLCCRKWHRYFYRQVPLDETEIENCAVPEDDSIEMKIIPVSSVQY</sequence>
<feature type="region of interest" description="Disordered" evidence="1">
    <location>
        <begin position="412"/>
        <end position="436"/>
    </location>
</feature>
<protein>
    <submittedName>
        <fullName evidence="3">Uncharacterized protein</fullName>
    </submittedName>
</protein>